<feature type="compositionally biased region" description="Gly residues" evidence="1">
    <location>
        <begin position="9"/>
        <end position="22"/>
    </location>
</feature>
<dbReference type="EMBL" id="AP009152">
    <property type="protein sequence ID" value="BAG28420.1"/>
    <property type="molecule type" value="Genomic_DNA"/>
</dbReference>
<accession>B2GJS1</accession>
<reference evidence="3 4" key="1">
    <citation type="journal article" date="2008" name="J. Bacteriol.">
        <title>Complete genome sequence of the soil actinomycete Kocuria rhizophila.</title>
        <authorList>
            <person name="Takarada H."/>
            <person name="Sekine M."/>
            <person name="Kosugi H."/>
            <person name="Matsuo Y."/>
            <person name="Fujisawa T."/>
            <person name="Omata S."/>
            <person name="Kishi E."/>
            <person name="Shimizu A."/>
            <person name="Tsukatani N."/>
            <person name="Tanikawa S."/>
            <person name="Fujita N."/>
            <person name="Harayama S."/>
        </authorList>
    </citation>
    <scope>NUCLEOTIDE SEQUENCE [LARGE SCALE GENOMIC DNA]</scope>
    <source>
        <strain evidence="4">ATCC 9341 / DSM 348 / NBRC 103217 / DC2201</strain>
    </source>
</reference>
<dbReference type="Gene3D" id="3.30.420.40">
    <property type="match status" value="2"/>
</dbReference>
<evidence type="ECO:0000313" key="3">
    <source>
        <dbReference type="EMBL" id="BAG28420.1"/>
    </source>
</evidence>
<dbReference type="SUPFAM" id="SSF53067">
    <property type="entry name" value="Actin-like ATPase domain"/>
    <property type="match status" value="2"/>
</dbReference>
<proteinExistence type="predicted"/>
<dbReference type="PANTHER" id="PTHR43190:SF3">
    <property type="entry name" value="N-ACETYL-D-GLUCOSAMINE KINASE"/>
    <property type="match status" value="1"/>
</dbReference>
<keyword evidence="4" id="KW-1185">Reference proteome</keyword>
<name>B2GJS1_KOCRD</name>
<feature type="region of interest" description="Disordered" evidence="1">
    <location>
        <begin position="1"/>
        <end position="29"/>
    </location>
</feature>
<dbReference type="InterPro" id="IPR002731">
    <property type="entry name" value="ATPase_BadF"/>
</dbReference>
<dbReference type="InterPro" id="IPR043129">
    <property type="entry name" value="ATPase_NBD"/>
</dbReference>
<dbReference type="HOGENOM" id="CLU_016274_1_1_11"/>
<evidence type="ECO:0000259" key="2">
    <source>
        <dbReference type="Pfam" id="PF01869"/>
    </source>
</evidence>
<dbReference type="KEGG" id="krh:KRH_00730"/>
<gene>
    <name evidence="3" type="ordered locus">KRH_00730</name>
</gene>
<dbReference type="AlphaFoldDB" id="B2GJS1"/>
<dbReference type="InterPro" id="IPR052519">
    <property type="entry name" value="Euk-type_GlcNAc_Kinase"/>
</dbReference>
<sequence length="336" mass="33423">MSAEPAGPGPGGTGFTGPGGARHPGLNDAGSTGEFLVGLDIGGSHTRGVLFRGRTPVREARAGSANVQNVPAEQARACLASVLTELGASPATPVVAGSGGVDTAHDAARLAGLIRSAGSLDPGTPVTAVHDTRLILAAGGHTSGIALIAGTGSVAWGVDASGREVRAGGWGYLLGDEGSGYWIGREAVRRVLRRAQQSAAGGEEDALTRVVLEHAGVAEPTDLIGAFHDLPDRSHWAGLARPVCELATSGDAVAAALTAAAAEHLADLVLTVARAMAEPLPVVVGGGLTGSAVGQRVAELLQGQGLSVTLLDREPVLGAPLLARCAPGWPSSVAPP</sequence>
<dbReference type="PANTHER" id="PTHR43190">
    <property type="entry name" value="N-ACETYL-D-GLUCOSAMINE KINASE"/>
    <property type="match status" value="1"/>
</dbReference>
<dbReference type="Pfam" id="PF01869">
    <property type="entry name" value="BcrAD_BadFG"/>
    <property type="match status" value="1"/>
</dbReference>
<evidence type="ECO:0000256" key="1">
    <source>
        <dbReference type="SAM" id="MobiDB-lite"/>
    </source>
</evidence>
<evidence type="ECO:0000313" key="4">
    <source>
        <dbReference type="Proteomes" id="UP000008838"/>
    </source>
</evidence>
<organism evidence="3 4">
    <name type="scientific">Kocuria rhizophila (strain ATCC 9341 / DSM 348 / NBRC 103217 / DC2201)</name>
    <dbReference type="NCBI Taxonomy" id="378753"/>
    <lineage>
        <taxon>Bacteria</taxon>
        <taxon>Bacillati</taxon>
        <taxon>Actinomycetota</taxon>
        <taxon>Actinomycetes</taxon>
        <taxon>Micrococcales</taxon>
        <taxon>Micrococcaceae</taxon>
        <taxon>Kocuria</taxon>
    </lineage>
</organism>
<dbReference type="eggNOG" id="COG2971">
    <property type="taxonomic scope" value="Bacteria"/>
</dbReference>
<protein>
    <recommendedName>
        <fullName evidence="2">ATPase BadF/BadG/BcrA/BcrD type domain-containing protein</fullName>
    </recommendedName>
</protein>
<dbReference type="Proteomes" id="UP000008838">
    <property type="component" value="Chromosome"/>
</dbReference>
<feature type="domain" description="ATPase BadF/BadG/BcrA/BcrD type" evidence="2">
    <location>
        <begin position="37"/>
        <end position="322"/>
    </location>
</feature>
<dbReference type="CDD" id="cd24007">
    <property type="entry name" value="ASKHA_NBD_eukNAGK-like"/>
    <property type="match status" value="1"/>
</dbReference>
<dbReference type="STRING" id="378753.KRH_00730"/>